<dbReference type="GO" id="GO:0005737">
    <property type="term" value="C:cytoplasm"/>
    <property type="evidence" value="ECO:0007669"/>
    <property type="project" value="TreeGrafter"/>
</dbReference>
<evidence type="ECO:0000256" key="2">
    <source>
        <dbReference type="ARBA" id="ARBA00022884"/>
    </source>
</evidence>
<reference evidence="6 7" key="2">
    <citation type="submission" date="2018-11" db="EMBL/GenBank/DDBJ databases">
        <authorList>
            <consortium name="Pathogen Informatics"/>
        </authorList>
    </citation>
    <scope>NUCLEOTIDE SEQUENCE [LARGE SCALE GENOMIC DNA]</scope>
</reference>
<dbReference type="Gene3D" id="3.30.70.330">
    <property type="match status" value="1"/>
</dbReference>
<dbReference type="SUPFAM" id="SSF54928">
    <property type="entry name" value="RNA-binding domain, RBD"/>
    <property type="match status" value="1"/>
</dbReference>
<dbReference type="InterPro" id="IPR035979">
    <property type="entry name" value="RBD_domain_sf"/>
</dbReference>
<evidence type="ECO:0000256" key="4">
    <source>
        <dbReference type="PROSITE-ProRule" id="PRU00176"/>
    </source>
</evidence>
<dbReference type="Proteomes" id="UP000270296">
    <property type="component" value="Unassembled WGS sequence"/>
</dbReference>
<comment type="subcellular location">
    <subcellularLocation>
        <location evidence="1">Nucleus</location>
    </subcellularLocation>
</comment>
<gene>
    <name evidence="6" type="ORF">SBAD_LOCUS12312</name>
</gene>
<feature type="domain" description="RRM" evidence="5">
    <location>
        <begin position="140"/>
        <end position="182"/>
    </location>
</feature>
<organism evidence="8">
    <name type="scientific">Soboliphyme baturini</name>
    <dbReference type="NCBI Taxonomy" id="241478"/>
    <lineage>
        <taxon>Eukaryota</taxon>
        <taxon>Metazoa</taxon>
        <taxon>Ecdysozoa</taxon>
        <taxon>Nematoda</taxon>
        <taxon>Enoplea</taxon>
        <taxon>Dorylaimia</taxon>
        <taxon>Dioctophymatida</taxon>
        <taxon>Dioctophymatoidea</taxon>
        <taxon>Soboliphymatidae</taxon>
        <taxon>Soboliphyme</taxon>
    </lineage>
</organism>
<evidence type="ECO:0000313" key="6">
    <source>
        <dbReference type="EMBL" id="VDP47266.1"/>
    </source>
</evidence>
<evidence type="ECO:0000256" key="1">
    <source>
        <dbReference type="ARBA" id="ARBA00004123"/>
    </source>
</evidence>
<accession>A0A183J8W4</accession>
<dbReference type="AlphaFoldDB" id="A0A183J8W4"/>
<dbReference type="InterPro" id="IPR012677">
    <property type="entry name" value="Nucleotide-bd_a/b_plait_sf"/>
</dbReference>
<evidence type="ECO:0000313" key="7">
    <source>
        <dbReference type="Proteomes" id="UP000270296"/>
    </source>
</evidence>
<dbReference type="PANTHER" id="PTHR15597:SF22">
    <property type="entry name" value="RNA-BINDING FOX PROTEIN 1, ISOFORM H"/>
    <property type="match status" value="1"/>
</dbReference>
<dbReference type="GO" id="GO:0003729">
    <property type="term" value="F:mRNA binding"/>
    <property type="evidence" value="ECO:0007669"/>
    <property type="project" value="TreeGrafter"/>
</dbReference>
<name>A0A183J8W4_9BILA</name>
<evidence type="ECO:0000256" key="3">
    <source>
        <dbReference type="ARBA" id="ARBA00023242"/>
    </source>
</evidence>
<dbReference type="WBParaSite" id="SBAD_0001271801-mRNA-1">
    <property type="protein sequence ID" value="SBAD_0001271801-mRNA-1"/>
    <property type="gene ID" value="SBAD_0001271801"/>
</dbReference>
<dbReference type="InterPro" id="IPR047131">
    <property type="entry name" value="RBFOX1-like"/>
</dbReference>
<keyword evidence="7" id="KW-1185">Reference proteome</keyword>
<evidence type="ECO:0000313" key="8">
    <source>
        <dbReference type="WBParaSite" id="SBAD_0001271801-mRNA-1"/>
    </source>
</evidence>
<dbReference type="PROSITE" id="PS50102">
    <property type="entry name" value="RRM"/>
    <property type="match status" value="1"/>
</dbReference>
<reference evidence="8" key="1">
    <citation type="submission" date="2016-06" db="UniProtKB">
        <authorList>
            <consortium name="WormBaseParasite"/>
        </authorList>
    </citation>
    <scope>IDENTIFICATION</scope>
</reference>
<dbReference type="PANTHER" id="PTHR15597">
    <property type="entry name" value="ATAXIN 2-BINDING PROTEIN 1-RELATED"/>
    <property type="match status" value="1"/>
</dbReference>
<dbReference type="EMBL" id="UZAM01017444">
    <property type="protein sequence ID" value="VDP47266.1"/>
    <property type="molecule type" value="Genomic_DNA"/>
</dbReference>
<dbReference type="GO" id="GO:0000381">
    <property type="term" value="P:regulation of alternative mRNA splicing, via spliceosome"/>
    <property type="evidence" value="ECO:0007669"/>
    <property type="project" value="InterPro"/>
</dbReference>
<dbReference type="OrthoDB" id="5382468at2759"/>
<proteinExistence type="predicted"/>
<keyword evidence="2 4" id="KW-0694">RNA-binding</keyword>
<evidence type="ECO:0000259" key="5">
    <source>
        <dbReference type="PROSITE" id="PS50102"/>
    </source>
</evidence>
<keyword evidence="3" id="KW-0539">Nucleus</keyword>
<protein>
    <submittedName>
        <fullName evidence="8">RRM domain-containing protein</fullName>
    </submittedName>
</protein>
<dbReference type="InterPro" id="IPR000504">
    <property type="entry name" value="RRM_dom"/>
</dbReference>
<dbReference type="GO" id="GO:0005634">
    <property type="term" value="C:nucleus"/>
    <property type="evidence" value="ECO:0007669"/>
    <property type="project" value="UniProtKB-SubCell"/>
</dbReference>
<dbReference type="GO" id="GO:0007399">
    <property type="term" value="P:nervous system development"/>
    <property type="evidence" value="ECO:0007669"/>
    <property type="project" value="InterPro"/>
</dbReference>
<sequence length="182" mass="18312">MFSSETTASLTTLTNSSDADFANILSLSNQENDLNSTLDNALTASVAASIDSGQQMTVASSATAPGTVSQGAGGSGAVIGPQLPLMSNSAASTSDGTSLNNSFSGVTAAVGTTATTNGSTSVGGGAIAELQAGKMPEGAKRLHVSNIPFRFREPDLRAMFAKFGTVLAAEIIFNERGSKVSR</sequence>